<feature type="signal peptide" evidence="3">
    <location>
        <begin position="1"/>
        <end position="18"/>
    </location>
</feature>
<dbReference type="AlphaFoldDB" id="A0A9W9JX22"/>
<feature type="domain" description="Yeast cell wall synthesis Kre9/Knh1-like N-terminal" evidence="4">
    <location>
        <begin position="35"/>
        <end position="123"/>
    </location>
</feature>
<dbReference type="OrthoDB" id="4094614at2759"/>
<feature type="chain" id="PRO_5040830307" description="Yeast cell wall synthesis Kre9/Knh1-like N-terminal domain-containing protein" evidence="3">
    <location>
        <begin position="19"/>
        <end position="338"/>
    </location>
</feature>
<reference evidence="5" key="1">
    <citation type="submission" date="2022-11" db="EMBL/GenBank/DDBJ databases">
        <authorList>
            <person name="Petersen C."/>
        </authorList>
    </citation>
    <scope>NUCLEOTIDE SEQUENCE</scope>
    <source>
        <strain evidence="5">IBT 34128</strain>
    </source>
</reference>
<organism evidence="5 6">
    <name type="scientific">Penicillium alfredii</name>
    <dbReference type="NCBI Taxonomy" id="1506179"/>
    <lineage>
        <taxon>Eukaryota</taxon>
        <taxon>Fungi</taxon>
        <taxon>Dikarya</taxon>
        <taxon>Ascomycota</taxon>
        <taxon>Pezizomycotina</taxon>
        <taxon>Eurotiomycetes</taxon>
        <taxon>Eurotiomycetidae</taxon>
        <taxon>Eurotiales</taxon>
        <taxon>Aspergillaceae</taxon>
        <taxon>Penicillium</taxon>
    </lineage>
</organism>
<comment type="caution">
    <text evidence="5">The sequence shown here is derived from an EMBL/GenBank/DDBJ whole genome shotgun (WGS) entry which is preliminary data.</text>
</comment>
<evidence type="ECO:0000256" key="1">
    <source>
        <dbReference type="ARBA" id="ARBA00022729"/>
    </source>
</evidence>
<feature type="compositionally biased region" description="Polar residues" evidence="2">
    <location>
        <begin position="294"/>
        <end position="304"/>
    </location>
</feature>
<dbReference type="PANTHER" id="PTHR40633:SF1">
    <property type="entry name" value="GPI ANCHORED SERINE-THREONINE RICH PROTEIN (AFU_ORTHOLOGUE AFUA_1G03630)"/>
    <property type="match status" value="1"/>
</dbReference>
<dbReference type="GeneID" id="81398918"/>
<feature type="compositionally biased region" description="Low complexity" evidence="2">
    <location>
        <begin position="182"/>
        <end position="238"/>
    </location>
</feature>
<reference evidence="5" key="2">
    <citation type="journal article" date="2023" name="IMA Fungus">
        <title>Comparative genomic study of the Penicillium genus elucidates a diverse pangenome and 15 lateral gene transfer events.</title>
        <authorList>
            <person name="Petersen C."/>
            <person name="Sorensen T."/>
            <person name="Nielsen M.R."/>
            <person name="Sondergaard T.E."/>
            <person name="Sorensen J.L."/>
            <person name="Fitzpatrick D.A."/>
            <person name="Frisvad J.C."/>
            <person name="Nielsen K.L."/>
        </authorList>
    </citation>
    <scope>NUCLEOTIDE SEQUENCE</scope>
    <source>
        <strain evidence="5">IBT 34128</strain>
    </source>
</reference>
<feature type="compositionally biased region" description="Low complexity" evidence="2">
    <location>
        <begin position="255"/>
        <end position="283"/>
    </location>
</feature>
<proteinExistence type="predicted"/>
<evidence type="ECO:0000259" key="4">
    <source>
        <dbReference type="Pfam" id="PF10342"/>
    </source>
</evidence>
<keyword evidence="6" id="KW-1185">Reference proteome</keyword>
<evidence type="ECO:0000313" key="6">
    <source>
        <dbReference type="Proteomes" id="UP001141434"/>
    </source>
</evidence>
<dbReference type="Proteomes" id="UP001141434">
    <property type="component" value="Unassembled WGS sequence"/>
</dbReference>
<dbReference type="PANTHER" id="PTHR40633">
    <property type="entry name" value="MATRIX PROTEIN, PUTATIVE (AFU_ORTHOLOGUE AFUA_8G05410)-RELATED"/>
    <property type="match status" value="1"/>
</dbReference>
<dbReference type="EMBL" id="JAPMSZ010000011">
    <property type="protein sequence ID" value="KAJ5084645.1"/>
    <property type="molecule type" value="Genomic_DNA"/>
</dbReference>
<feature type="compositionally biased region" description="Low complexity" evidence="2">
    <location>
        <begin position="306"/>
        <end position="318"/>
    </location>
</feature>
<evidence type="ECO:0000256" key="3">
    <source>
        <dbReference type="SAM" id="SignalP"/>
    </source>
</evidence>
<accession>A0A9W9JX22</accession>
<protein>
    <recommendedName>
        <fullName evidence="4">Yeast cell wall synthesis Kre9/Knh1-like N-terminal domain-containing protein</fullName>
    </recommendedName>
</protein>
<gene>
    <name evidence="5" type="ORF">NUU61_009224</name>
</gene>
<name>A0A9W9JX22_9EURO</name>
<dbReference type="InterPro" id="IPR018466">
    <property type="entry name" value="Kre9/Knh1-like_N"/>
</dbReference>
<feature type="region of interest" description="Disordered" evidence="2">
    <location>
        <begin position="182"/>
        <end position="318"/>
    </location>
</feature>
<dbReference type="RefSeq" id="XP_056508042.1">
    <property type="nucleotide sequence ID" value="XM_056659749.1"/>
</dbReference>
<sequence length="338" mass="33627">MRFFTATIISALAALAMGHTQPDYSKQPKGNAIVKPGLHEQVPEGKPYTIHWEPSTEGPISLVLLHGPTENVKPLETIAEKIPNSGKYEWTPSTKLTPEDTHYGLLLVVEGSGQYQYSTQFGLTNKEGSGSSNGDGKTTTVVDDVTTTICPESQSATATPTSTPSSTVTVIDDVTTTICPESQSASATATPSAPVSAAPSAGPSVPSSPAGSAPVTPSAAPSAAPSVVPSVGSSSTVTQSLEVTTTICPEESKTPAVTPGAGPSAPGAGPSAPAAGPFRPASSVPFVPGRGPSTLRSSPASAPTQGAASPSASSYSGAGRNAVSLGAVVAAILAVVAV</sequence>
<keyword evidence="1 3" id="KW-0732">Signal</keyword>
<dbReference type="Pfam" id="PF10342">
    <property type="entry name" value="Kre9_KNH"/>
    <property type="match status" value="1"/>
</dbReference>
<dbReference type="InterPro" id="IPR052982">
    <property type="entry name" value="SRP1/TIP1-like"/>
</dbReference>
<evidence type="ECO:0000313" key="5">
    <source>
        <dbReference type="EMBL" id="KAJ5084645.1"/>
    </source>
</evidence>
<evidence type="ECO:0000256" key="2">
    <source>
        <dbReference type="SAM" id="MobiDB-lite"/>
    </source>
</evidence>